<dbReference type="InterPro" id="IPR016047">
    <property type="entry name" value="M23ase_b-sheet_dom"/>
</dbReference>
<name>A0A4Y8L8K3_9BACT</name>
<proteinExistence type="predicted"/>
<dbReference type="PANTHER" id="PTHR21666:SF289">
    <property type="entry name" value="L-ALA--D-GLU ENDOPEPTIDASE"/>
    <property type="match status" value="1"/>
</dbReference>
<comment type="caution">
    <text evidence="6">The sequence shown here is derived from an EMBL/GenBank/DDBJ whole genome shotgun (WGS) entry which is preliminary data.</text>
</comment>
<keyword evidence="7" id="KW-1185">Reference proteome</keyword>
<evidence type="ECO:0000256" key="1">
    <source>
        <dbReference type="ARBA" id="ARBA00022729"/>
    </source>
</evidence>
<keyword evidence="2" id="KW-0175">Coiled coil</keyword>
<gene>
    <name evidence="6" type="ORF">E2605_04185</name>
</gene>
<evidence type="ECO:0000259" key="5">
    <source>
        <dbReference type="Pfam" id="PF01551"/>
    </source>
</evidence>
<dbReference type="STRING" id="1121485.GCA_000426485_02594"/>
<feature type="domain" description="M23ase beta-sheet core" evidence="5">
    <location>
        <begin position="363"/>
        <end position="455"/>
    </location>
</feature>
<evidence type="ECO:0000313" key="7">
    <source>
        <dbReference type="Proteomes" id="UP000297861"/>
    </source>
</evidence>
<feature type="compositionally biased region" description="Basic and acidic residues" evidence="3">
    <location>
        <begin position="248"/>
        <end position="303"/>
    </location>
</feature>
<feature type="signal peptide" evidence="4">
    <location>
        <begin position="1"/>
        <end position="20"/>
    </location>
</feature>
<dbReference type="OrthoDB" id="9815884at2"/>
<reference evidence="6 7" key="1">
    <citation type="submission" date="2019-03" db="EMBL/GenBank/DDBJ databases">
        <title>San Antonio Military Medical Center submission to MRSN (WRAIR), pending publication.</title>
        <authorList>
            <person name="Blyth D.M."/>
            <person name="Mccarthy S.L."/>
            <person name="Schall S.E."/>
            <person name="Stam J.A."/>
            <person name="Ong A.C."/>
            <person name="Mcgann P.T."/>
        </authorList>
    </citation>
    <scope>NUCLEOTIDE SEQUENCE [LARGE SCALE GENOMIC DNA]</scope>
    <source>
        <strain evidence="6 7">MRSN571793</strain>
    </source>
</reference>
<evidence type="ECO:0000256" key="3">
    <source>
        <dbReference type="SAM" id="MobiDB-lite"/>
    </source>
</evidence>
<accession>A0A4Y8L8K3</accession>
<sequence>MKSFLTLSAILVFSVLSAFSQTNKIKDLENKRKLALREIENTTLLLNQTKKSTSTLLNRINMLSEQINSRQKVISLLGDEVNAISRQQAITQAEIKDLELKLKDQQKSYAKALESIVLRKQGMNKLLFILSGKSLGESLRRMKYLRDYSDWRNQQIIDIREKQRILQEKREALEKSKADKLALMSSREKEQTNLQKEEETHKKEVDDAGKKQKELQDILTTKQKQANNLNAQIEKLIAQEVERQEREARRLAQEKAKREAAAKRRAEQEAKRKAEAAKRANKTTKTEEKAEIKTEPEPDKDTDIPEVEELSTAKTVVTKENFTLSSNFASNKGKLPMPVTGRYSIIGRFGTHQHSRFRVTTNNGGIDIQAQPGAQARAVFNGEVTRIVAFPGYNNCIIVRHGGYYTFYGNIQQISVRQGQKVTAGQALGQIYTDSDTGSAQLHFQLWQGTTKLNPEPWLRK</sequence>
<dbReference type="InterPro" id="IPR011055">
    <property type="entry name" value="Dup_hybrid_motif"/>
</dbReference>
<dbReference type="AlphaFoldDB" id="A0A4Y8L8K3"/>
<feature type="region of interest" description="Disordered" evidence="3">
    <location>
        <begin position="248"/>
        <end position="305"/>
    </location>
</feature>
<protein>
    <recommendedName>
        <fullName evidence="5">M23ase beta-sheet core domain-containing protein</fullName>
    </recommendedName>
</protein>
<dbReference type="RefSeq" id="WP_134435596.1">
    <property type="nucleotide sequence ID" value="NZ_SOML01000002.1"/>
</dbReference>
<feature type="region of interest" description="Disordered" evidence="3">
    <location>
        <begin position="177"/>
        <end position="212"/>
    </location>
</feature>
<dbReference type="InterPro" id="IPR050570">
    <property type="entry name" value="Cell_wall_metabolism_enzyme"/>
</dbReference>
<dbReference type="CDD" id="cd12797">
    <property type="entry name" value="M23_peptidase"/>
    <property type="match status" value="1"/>
</dbReference>
<dbReference type="SUPFAM" id="SSF51261">
    <property type="entry name" value="Duplicated hybrid motif"/>
    <property type="match status" value="1"/>
</dbReference>
<dbReference type="Pfam" id="PF01551">
    <property type="entry name" value="Peptidase_M23"/>
    <property type="match status" value="1"/>
</dbReference>
<feature type="chain" id="PRO_5021346864" description="M23ase beta-sheet core domain-containing protein" evidence="4">
    <location>
        <begin position="21"/>
        <end position="461"/>
    </location>
</feature>
<feature type="coiled-coil region" evidence="2">
    <location>
        <begin position="88"/>
        <end position="115"/>
    </location>
</feature>
<evidence type="ECO:0000256" key="4">
    <source>
        <dbReference type="SAM" id="SignalP"/>
    </source>
</evidence>
<dbReference type="GO" id="GO:0004222">
    <property type="term" value="F:metalloendopeptidase activity"/>
    <property type="evidence" value="ECO:0007669"/>
    <property type="project" value="TreeGrafter"/>
</dbReference>
<dbReference type="PANTHER" id="PTHR21666">
    <property type="entry name" value="PEPTIDASE-RELATED"/>
    <property type="match status" value="1"/>
</dbReference>
<dbReference type="EMBL" id="SOML01000002">
    <property type="protein sequence ID" value="TFD97822.1"/>
    <property type="molecule type" value="Genomic_DNA"/>
</dbReference>
<dbReference type="Gene3D" id="6.10.250.3150">
    <property type="match status" value="1"/>
</dbReference>
<evidence type="ECO:0000313" key="6">
    <source>
        <dbReference type="EMBL" id="TFD97822.1"/>
    </source>
</evidence>
<organism evidence="6 7">
    <name type="scientific">Dysgonomonas capnocytophagoides</name>
    <dbReference type="NCBI Taxonomy" id="45254"/>
    <lineage>
        <taxon>Bacteria</taxon>
        <taxon>Pseudomonadati</taxon>
        <taxon>Bacteroidota</taxon>
        <taxon>Bacteroidia</taxon>
        <taxon>Bacteroidales</taxon>
        <taxon>Dysgonomonadaceae</taxon>
        <taxon>Dysgonomonas</taxon>
    </lineage>
</organism>
<dbReference type="Proteomes" id="UP000297861">
    <property type="component" value="Unassembled WGS sequence"/>
</dbReference>
<evidence type="ECO:0000256" key="2">
    <source>
        <dbReference type="SAM" id="Coils"/>
    </source>
</evidence>
<keyword evidence="1 4" id="KW-0732">Signal</keyword>
<dbReference type="Gene3D" id="2.70.70.10">
    <property type="entry name" value="Glucose Permease (Domain IIA)"/>
    <property type="match status" value="1"/>
</dbReference>